<reference evidence="1 2" key="1">
    <citation type="submission" date="2021-06" db="EMBL/GenBank/DDBJ databases">
        <title>Rheinheimera indica sp. nov., isolated from deep-sea sediment.</title>
        <authorList>
            <person name="Wang Z."/>
            <person name="Zhang X.-Y."/>
        </authorList>
    </citation>
    <scope>NUCLEOTIDE SEQUENCE [LARGE SCALE GENOMIC DNA]</scope>
    <source>
        <strain evidence="1 2">SM2107</strain>
    </source>
</reference>
<proteinExistence type="predicted"/>
<accession>A0ABS6MJL8</accession>
<evidence type="ECO:0000313" key="1">
    <source>
        <dbReference type="EMBL" id="MBV2128950.1"/>
    </source>
</evidence>
<evidence type="ECO:0008006" key="3">
    <source>
        <dbReference type="Google" id="ProtNLM"/>
    </source>
</evidence>
<gene>
    <name evidence="1" type="ORF">KQY15_07580</name>
</gene>
<evidence type="ECO:0000313" key="2">
    <source>
        <dbReference type="Proteomes" id="UP000704611"/>
    </source>
</evidence>
<name>A0ABS6MJL8_9GAMM</name>
<protein>
    <recommendedName>
        <fullName evidence="3">DUF2946 domain-containing protein</fullName>
    </recommendedName>
</protein>
<dbReference type="EMBL" id="JAHRID010000003">
    <property type="protein sequence ID" value="MBV2128950.1"/>
    <property type="molecule type" value="Genomic_DNA"/>
</dbReference>
<dbReference type="RefSeq" id="WP_217668589.1">
    <property type="nucleotide sequence ID" value="NZ_JAHRID010000003.1"/>
</dbReference>
<sequence>MLSTLVQRQKHWTIPLMVSLALSWCLLLCNGLVSQAIAADYQQHVVMSTESPPCHGVISEVDVPPTGSIIVDSTHDNCSGCDTPATQLESLSLPAVVLSVSWLQVNELWPTYSHNSDNFVHPSPPRPSVPLYLRKNQLLI</sequence>
<comment type="caution">
    <text evidence="1">The sequence shown here is derived from an EMBL/GenBank/DDBJ whole genome shotgun (WGS) entry which is preliminary data.</text>
</comment>
<keyword evidence="2" id="KW-1185">Reference proteome</keyword>
<dbReference type="Proteomes" id="UP000704611">
    <property type="component" value="Unassembled WGS sequence"/>
</dbReference>
<organism evidence="1 2">
    <name type="scientific">Arsukibacterium indicum</name>
    <dbReference type="NCBI Taxonomy" id="2848612"/>
    <lineage>
        <taxon>Bacteria</taxon>
        <taxon>Pseudomonadati</taxon>
        <taxon>Pseudomonadota</taxon>
        <taxon>Gammaproteobacteria</taxon>
        <taxon>Chromatiales</taxon>
        <taxon>Chromatiaceae</taxon>
        <taxon>Arsukibacterium</taxon>
    </lineage>
</organism>